<proteinExistence type="predicted"/>
<dbReference type="PANTHER" id="PTHR43236">
    <property type="entry name" value="ANTITOXIN HIGA1"/>
    <property type="match status" value="1"/>
</dbReference>
<gene>
    <name evidence="2" type="ORF">E4P82_06380</name>
</gene>
<organism evidence="2 3">
    <name type="scientific">Candidatus Competibacter phosphatis</name>
    <dbReference type="NCBI Taxonomy" id="221280"/>
    <lineage>
        <taxon>Bacteria</taxon>
        <taxon>Pseudomonadati</taxon>
        <taxon>Pseudomonadota</taxon>
        <taxon>Gammaproteobacteria</taxon>
        <taxon>Candidatus Competibacteraceae</taxon>
        <taxon>Candidatus Competibacter</taxon>
    </lineage>
</organism>
<keyword evidence="3" id="KW-1185">Reference proteome</keyword>
<evidence type="ECO:0000259" key="1">
    <source>
        <dbReference type="Pfam" id="PF06114"/>
    </source>
</evidence>
<comment type="caution">
    <text evidence="2">The sequence shown here is derived from an EMBL/GenBank/DDBJ whole genome shotgun (WGS) entry which is preliminary data.</text>
</comment>
<accession>A0ABX1THL3</accession>
<name>A0ABX1THL3_9GAMM</name>
<dbReference type="InterPro" id="IPR010359">
    <property type="entry name" value="IrrE_HExxH"/>
</dbReference>
<reference evidence="2 3" key="1">
    <citation type="submission" date="2019-03" db="EMBL/GenBank/DDBJ databases">
        <title>Metabolic reconstructions from genomes of highly enriched 'Candidatus Accumulibacter' and 'Candidatus Competibacter' bioreactor populations.</title>
        <authorList>
            <person name="Annavajhala M.K."/>
            <person name="Welles L."/>
            <person name="Abbas B."/>
            <person name="Sorokin D."/>
            <person name="Park H."/>
            <person name="Van Loosdrecht M."/>
            <person name="Chandran K."/>
        </authorList>
    </citation>
    <scope>NUCLEOTIDE SEQUENCE [LARGE SCALE GENOMIC DNA]</scope>
    <source>
        <strain evidence="2 3">SBR_G</strain>
    </source>
</reference>
<protein>
    <submittedName>
        <fullName evidence="2">ImmA/IrrE family metallo-endopeptidase</fullName>
    </submittedName>
</protein>
<dbReference type="EMBL" id="SPMZ01000016">
    <property type="protein sequence ID" value="NMQ18866.1"/>
    <property type="molecule type" value="Genomic_DNA"/>
</dbReference>
<dbReference type="PANTHER" id="PTHR43236:SF2">
    <property type="entry name" value="BLL0069 PROTEIN"/>
    <property type="match status" value="1"/>
</dbReference>
<dbReference type="Proteomes" id="UP000760480">
    <property type="component" value="Unassembled WGS sequence"/>
</dbReference>
<dbReference type="InterPro" id="IPR052345">
    <property type="entry name" value="Rad_response_metalloprotease"/>
</dbReference>
<dbReference type="Gene3D" id="1.10.10.2910">
    <property type="match status" value="1"/>
</dbReference>
<dbReference type="RefSeq" id="WP_169248118.1">
    <property type="nucleotide sequence ID" value="NZ_SPMZ01000016.1"/>
</dbReference>
<evidence type="ECO:0000313" key="2">
    <source>
        <dbReference type="EMBL" id="NMQ18866.1"/>
    </source>
</evidence>
<evidence type="ECO:0000313" key="3">
    <source>
        <dbReference type="Proteomes" id="UP000760480"/>
    </source>
</evidence>
<sequence length="333" mass="37474">MLAPEQRIVGIVLTVPAKFAKRLAEVYKLTPPVDVRSLLRQYADVVDAVISINGVDGVCLNLKVPGKRARVVINSSNHRLRRRFTEAHELGHIVIPWHWGTIVDHLDPNHIEAKGEYWVHEDEANQFAAEILMPSGWLSRLLTSTQDLSECHVRLCHDCEVSAQAAAKRLSSQLPPNIIFVSERGGMVEFSGRTSGTLASAPIWGVPFEPSIFHYADLHQVSVFGHRRLHWWTLPHEIKCSTTDLRPWREVLDAITADLDVPLEKRKRFKMSVNGVLSLANSTVKREGTHTAEAVVAACLQRFNGRDDLFGIANHPNFMDFVIKRAEELTKPK</sequence>
<feature type="domain" description="IrrE N-terminal-like" evidence="1">
    <location>
        <begin position="68"/>
        <end position="171"/>
    </location>
</feature>
<dbReference type="Pfam" id="PF06114">
    <property type="entry name" value="Peptidase_M78"/>
    <property type="match status" value="1"/>
</dbReference>